<proteinExistence type="predicted"/>
<organism evidence="2 3">
    <name type="scientific">Stylosanthes scabra</name>
    <dbReference type="NCBI Taxonomy" id="79078"/>
    <lineage>
        <taxon>Eukaryota</taxon>
        <taxon>Viridiplantae</taxon>
        <taxon>Streptophyta</taxon>
        <taxon>Embryophyta</taxon>
        <taxon>Tracheophyta</taxon>
        <taxon>Spermatophyta</taxon>
        <taxon>Magnoliopsida</taxon>
        <taxon>eudicotyledons</taxon>
        <taxon>Gunneridae</taxon>
        <taxon>Pentapetalae</taxon>
        <taxon>rosids</taxon>
        <taxon>fabids</taxon>
        <taxon>Fabales</taxon>
        <taxon>Fabaceae</taxon>
        <taxon>Papilionoideae</taxon>
        <taxon>50 kb inversion clade</taxon>
        <taxon>dalbergioids sensu lato</taxon>
        <taxon>Dalbergieae</taxon>
        <taxon>Pterocarpus clade</taxon>
        <taxon>Stylosanthes</taxon>
    </lineage>
</organism>
<gene>
    <name evidence="2" type="ORF">PIB30_012249</name>
</gene>
<dbReference type="EMBL" id="JASCZI010181273">
    <property type="protein sequence ID" value="MED6180651.1"/>
    <property type="molecule type" value="Genomic_DNA"/>
</dbReference>
<name>A0ABU6W5H0_9FABA</name>
<dbReference type="Proteomes" id="UP001341840">
    <property type="component" value="Unassembled WGS sequence"/>
</dbReference>
<reference evidence="2 3" key="1">
    <citation type="journal article" date="2023" name="Plants (Basel)">
        <title>Bridging the Gap: Combining Genomics and Transcriptomics Approaches to Understand Stylosanthes scabra, an Orphan Legume from the Brazilian Caatinga.</title>
        <authorList>
            <person name="Ferreira-Neto J.R.C."/>
            <person name="da Silva M.D."/>
            <person name="Binneck E."/>
            <person name="de Melo N.F."/>
            <person name="da Silva R.H."/>
            <person name="de Melo A.L.T.M."/>
            <person name="Pandolfi V."/>
            <person name="Bustamante F.O."/>
            <person name="Brasileiro-Vidal A.C."/>
            <person name="Benko-Iseppon A.M."/>
        </authorList>
    </citation>
    <scope>NUCLEOTIDE SEQUENCE [LARGE SCALE GENOMIC DNA]</scope>
    <source>
        <tissue evidence="2">Leaves</tissue>
    </source>
</reference>
<dbReference type="Pfam" id="PF13456">
    <property type="entry name" value="RVT_3"/>
    <property type="match status" value="1"/>
</dbReference>
<keyword evidence="3" id="KW-1185">Reference proteome</keyword>
<evidence type="ECO:0000313" key="3">
    <source>
        <dbReference type="Proteomes" id="UP001341840"/>
    </source>
</evidence>
<evidence type="ECO:0000259" key="1">
    <source>
        <dbReference type="Pfam" id="PF13456"/>
    </source>
</evidence>
<dbReference type="InterPro" id="IPR002156">
    <property type="entry name" value="RNaseH_domain"/>
</dbReference>
<protein>
    <recommendedName>
        <fullName evidence="1">RNase H type-1 domain-containing protein</fullName>
    </recommendedName>
</protein>
<sequence length="94" mass="10448">MYALALKGKTSPKLLTFHSIDLITKVDAILEDIWEISKNLLGCGFIWIPRESNRVADEAARMVAAGALDPSWSVNPPSSLRALIRSKMPQRRSL</sequence>
<evidence type="ECO:0000313" key="2">
    <source>
        <dbReference type="EMBL" id="MED6180651.1"/>
    </source>
</evidence>
<accession>A0ABU6W5H0</accession>
<feature type="domain" description="RNase H type-1" evidence="1">
    <location>
        <begin position="25"/>
        <end position="62"/>
    </location>
</feature>
<comment type="caution">
    <text evidence="2">The sequence shown here is derived from an EMBL/GenBank/DDBJ whole genome shotgun (WGS) entry which is preliminary data.</text>
</comment>